<dbReference type="OrthoDB" id="3477286at2759"/>
<evidence type="ECO:0000313" key="4">
    <source>
        <dbReference type="EMBL" id="KAF4470318.1"/>
    </source>
</evidence>
<dbReference type="Proteomes" id="UP000554235">
    <property type="component" value="Unassembled WGS sequence"/>
</dbReference>
<name>A0A8H4LLI6_9HYPO</name>
<sequence>MAWESRRNYQSARIGSRDFWLVPKGEGSDGFPARQQAQPPELLRFDDSTVTGLEEYKYEDLPEDKKRIRLMKLYPGEASGTEIYCELVEVEYNPQFHIPTHIQKDEAKASGGRTNNSSGLDTAEDEGDRSDLETRWQEKKETEDERVKRKERQARREVLKMVDDLKKDPKDTTEARKESEDQVSEYRKAMKNEVQYEALSWCWGNKEEDYVVLIKHKGKRFRKRVRKELALALKYLRRADRERMLWIDAICINQDDPDERNRQVQMMSRVYTRARKVCIWLGEADADSETAIKFIKHDMKELKHFDTITSDEQYSRKWQALMSLMQRDWFFRRWVVQEIALARAATVYCGPHSVSWKSFAVAVELFVEVETATHRLSEVMKKDEKFRHIPGWFEYVSELGASLLVQATGRVFRTKRTPMQPDTAESDDEYDENGKYKKHADQDKDEGKANEEDEEDEETIKRIRETQTIDPLERRSLLSLEYLVSTMFIFQTSEPRDVAYALLAIARDASPFAPAHFGQEDQKLFLVMTLLDRFLAEKPFVVDYTRPYSDVSRNFVEFSMASTHKTDPRQALDILCRPWALEPPKGKSPRVKDKTKKGDDKEKPRLLSKRKDWRTCERQVQRNETGFWEEKGRRFKHRYAKGEIAWKEDKRKTKQYWKDVEDKKEWSCCTSTECTHKQGSGCPAGVWKVSPGWERIKDRYFPPKGDSRKAERDIDLPSWVARASQAPFMLDHAPGMDMRKTSRANADPLVGPPQDGHRNYNAAGSEKLDLSALKFKKRPVLGHYSLYVKGFELDVVEQVEDASQLGSLPKAWLELGGWTDLSKDPPDEFWRTIVADRGRDNRNPPYYYARACKESVHKGGHLGGSVNTTALINDEQNSIVAEFCRRVHAVIWNRCLFKTRNNRLGLATKVKEGDKVCILYGCTVPVILGETEKRGVSQDGNTPTKADRDLETEEDQVEALKACIRRAISNRERKAKYRPKKKEYGEKQWEEMMDARQAYLEERRRERDNAHKGQAKNENEKKDRKAIYKEKAKEIKKAHEEKEKAKKEKEKAEVELAIKKKEKQGEDVTGIADLEKSIADLEKAITDLQTAIDDAKMKEEEALQKVRAVASSDQLGDSLHSAQTSDNGQSTTGTSTTSEVQAEKTGITPSTDTDTERWRDSWYEFKGECYLHGMMDGEAMREKFYNELLDGVFELR</sequence>
<gene>
    <name evidence="4" type="ORF">FALBO_2798</name>
</gene>
<feature type="region of interest" description="Disordered" evidence="2">
    <location>
        <begin position="1107"/>
        <end position="1158"/>
    </location>
</feature>
<dbReference type="AlphaFoldDB" id="A0A8H4LLI6"/>
<dbReference type="EMBL" id="JAADYS010000368">
    <property type="protein sequence ID" value="KAF4470318.1"/>
    <property type="molecule type" value="Genomic_DNA"/>
</dbReference>
<evidence type="ECO:0000256" key="1">
    <source>
        <dbReference type="SAM" id="Coils"/>
    </source>
</evidence>
<comment type="caution">
    <text evidence="4">The sequence shown here is derived from an EMBL/GenBank/DDBJ whole genome shotgun (WGS) entry which is preliminary data.</text>
</comment>
<feature type="compositionally biased region" description="Basic and acidic residues" evidence="2">
    <location>
        <begin position="590"/>
        <end position="604"/>
    </location>
</feature>
<dbReference type="PANTHER" id="PTHR24148">
    <property type="entry name" value="ANKYRIN REPEAT DOMAIN-CONTAINING PROTEIN 39 HOMOLOG-RELATED"/>
    <property type="match status" value="1"/>
</dbReference>
<feature type="domain" description="Heterokaryon incompatibility" evidence="3">
    <location>
        <begin position="196"/>
        <end position="338"/>
    </location>
</feature>
<feature type="coiled-coil region" evidence="1">
    <location>
        <begin position="1025"/>
        <end position="1105"/>
    </location>
</feature>
<dbReference type="Pfam" id="PF06985">
    <property type="entry name" value="HET"/>
    <property type="match status" value="1"/>
</dbReference>
<protein>
    <submittedName>
        <fullName evidence="4">HET-domain-containing</fullName>
    </submittedName>
</protein>
<feature type="region of interest" description="Disordered" evidence="2">
    <location>
        <begin position="415"/>
        <end position="464"/>
    </location>
</feature>
<dbReference type="PANTHER" id="PTHR24148:SF64">
    <property type="entry name" value="HETEROKARYON INCOMPATIBILITY DOMAIN-CONTAINING PROTEIN"/>
    <property type="match status" value="1"/>
</dbReference>
<organism evidence="4 5">
    <name type="scientific">Fusarium albosuccineum</name>
    <dbReference type="NCBI Taxonomy" id="1237068"/>
    <lineage>
        <taxon>Eukaryota</taxon>
        <taxon>Fungi</taxon>
        <taxon>Dikarya</taxon>
        <taxon>Ascomycota</taxon>
        <taxon>Pezizomycotina</taxon>
        <taxon>Sordariomycetes</taxon>
        <taxon>Hypocreomycetidae</taxon>
        <taxon>Hypocreales</taxon>
        <taxon>Nectriaceae</taxon>
        <taxon>Fusarium</taxon>
        <taxon>Fusarium decemcellulare species complex</taxon>
    </lineage>
</organism>
<feature type="compositionally biased region" description="Basic and acidic residues" evidence="2">
    <location>
        <begin position="432"/>
        <end position="450"/>
    </location>
</feature>
<dbReference type="InterPro" id="IPR010730">
    <property type="entry name" value="HET"/>
</dbReference>
<feature type="compositionally biased region" description="Basic and acidic residues" evidence="2">
    <location>
        <begin position="129"/>
        <end position="182"/>
    </location>
</feature>
<evidence type="ECO:0000256" key="2">
    <source>
        <dbReference type="SAM" id="MobiDB-lite"/>
    </source>
</evidence>
<feature type="region of interest" description="Disordered" evidence="2">
    <location>
        <begin position="104"/>
        <end position="182"/>
    </location>
</feature>
<feature type="region of interest" description="Disordered" evidence="2">
    <location>
        <begin position="934"/>
        <end position="953"/>
    </location>
</feature>
<keyword evidence="1" id="KW-0175">Coiled coil</keyword>
<reference evidence="4 5" key="1">
    <citation type="submission" date="2020-01" db="EMBL/GenBank/DDBJ databases">
        <title>Identification and distribution of gene clusters putatively required for synthesis of sphingolipid metabolism inhibitors in phylogenetically diverse species of the filamentous fungus Fusarium.</title>
        <authorList>
            <person name="Kim H.-S."/>
            <person name="Busman M."/>
            <person name="Brown D.W."/>
            <person name="Divon H."/>
            <person name="Uhlig S."/>
            <person name="Proctor R.H."/>
        </authorList>
    </citation>
    <scope>NUCLEOTIDE SEQUENCE [LARGE SCALE GENOMIC DNA]</scope>
    <source>
        <strain evidence="4 5">NRRL 20459</strain>
    </source>
</reference>
<dbReference type="InterPro" id="IPR052895">
    <property type="entry name" value="HetReg/Transcr_Mod"/>
</dbReference>
<feature type="compositionally biased region" description="Low complexity" evidence="2">
    <location>
        <begin position="1123"/>
        <end position="1138"/>
    </location>
</feature>
<evidence type="ECO:0000259" key="3">
    <source>
        <dbReference type="Pfam" id="PF06985"/>
    </source>
</evidence>
<accession>A0A8H4LLI6</accession>
<feature type="region of interest" description="Disordered" evidence="2">
    <location>
        <begin position="580"/>
        <end position="604"/>
    </location>
</feature>
<proteinExistence type="predicted"/>
<evidence type="ECO:0000313" key="5">
    <source>
        <dbReference type="Proteomes" id="UP000554235"/>
    </source>
</evidence>
<feature type="region of interest" description="Disordered" evidence="2">
    <location>
        <begin position="1003"/>
        <end position="1025"/>
    </location>
</feature>
<keyword evidence="5" id="KW-1185">Reference proteome</keyword>